<gene>
    <name evidence="1" type="ordered locus">EUBREC_3175</name>
</gene>
<name>C4ZDC6_AGARV</name>
<dbReference type="EMBL" id="CP001107">
    <property type="protein sequence ID" value="ACR76902.1"/>
    <property type="molecule type" value="Genomic_DNA"/>
</dbReference>
<organism evidence="1 2">
    <name type="scientific">Agathobacter rectalis (strain ATCC 33656 / DSM 3377 / JCM 17463 / KCTC 5835 / VPI 0990)</name>
    <name type="common">Eubacterium rectale</name>
    <dbReference type="NCBI Taxonomy" id="515619"/>
    <lineage>
        <taxon>Bacteria</taxon>
        <taxon>Bacillati</taxon>
        <taxon>Bacillota</taxon>
        <taxon>Clostridia</taxon>
        <taxon>Lachnospirales</taxon>
        <taxon>Lachnospiraceae</taxon>
        <taxon>Agathobacter</taxon>
    </lineage>
</organism>
<accession>C4ZDC6</accession>
<dbReference type="AlphaFoldDB" id="C4ZDC6"/>
<evidence type="ECO:0000313" key="1">
    <source>
        <dbReference type="EMBL" id="ACR76902.1"/>
    </source>
</evidence>
<dbReference type="Proteomes" id="UP000001477">
    <property type="component" value="Chromosome"/>
</dbReference>
<dbReference type="KEGG" id="ere:EUBREC_3175"/>
<sequence>MHLRPPPSGCLQRVDPFTVAPPAAAPESFTPSVGFDNVKSLPFSCKLHLEIVYFKFIVFINR</sequence>
<dbReference type="PaxDb" id="515619-EUBREC_3175"/>
<dbReference type="HOGENOM" id="CLU_2897473_0_0_9"/>
<reference evidence="1 2" key="1">
    <citation type="journal article" date="2009" name="Proc. Natl. Acad. Sci. U.S.A.">
        <title>Characterizing a model human gut microbiota composed of members of its two dominant bacterial phyla.</title>
        <authorList>
            <person name="Mahowald M.A."/>
            <person name="Rey F.E."/>
            <person name="Seedorf H."/>
            <person name="Turnbaugh P.J."/>
            <person name="Fulton R.S."/>
            <person name="Wollam A."/>
            <person name="Shah N."/>
            <person name="Wang C."/>
            <person name="Magrini V."/>
            <person name="Wilson R.K."/>
            <person name="Cantarel B.L."/>
            <person name="Coutinho P.M."/>
            <person name="Henrissat B."/>
            <person name="Crock L.W."/>
            <person name="Russell A."/>
            <person name="Verberkmoes N.C."/>
            <person name="Hettich R.L."/>
            <person name="Gordon J.I."/>
        </authorList>
    </citation>
    <scope>NUCLEOTIDE SEQUENCE [LARGE SCALE GENOMIC DNA]</scope>
    <source>
        <strain evidence="2">ATCC 33656 / DSM 3377 / JCM 17463 / KCTC 5835 / LMG 30912 / VPI 0990</strain>
    </source>
</reference>
<proteinExistence type="predicted"/>
<protein>
    <submittedName>
        <fullName evidence="1">Uncharacterized protein</fullName>
    </submittedName>
</protein>
<evidence type="ECO:0000313" key="2">
    <source>
        <dbReference type="Proteomes" id="UP000001477"/>
    </source>
</evidence>